<sequence length="128" mass="14189">LIFHYVCCVHIFEAFGPVELIQLPTNPETGHCAKDLGLFKLVFGELQYFFSFAQLEHAKASKSLNCKLEIAGCTIKISSVAKDVQVQDAGAKIADFDDDEGGGLDQAKFPFTQTSDTQTEKQFCRKYS</sequence>
<evidence type="ECO:0000313" key="1">
    <source>
        <dbReference type="EMBL" id="TMW87235.1"/>
    </source>
</evidence>
<dbReference type="GO" id="GO:0003723">
    <property type="term" value="F:RNA binding"/>
    <property type="evidence" value="ECO:0007669"/>
    <property type="project" value="InterPro"/>
</dbReference>
<dbReference type="InterPro" id="IPR006509">
    <property type="entry name" value="RBM39_SF"/>
</dbReference>
<gene>
    <name evidence="1" type="ORF">EJD97_020239</name>
</gene>
<protein>
    <recommendedName>
        <fullName evidence="2">RRM domain-containing protein</fullName>
    </recommendedName>
</protein>
<name>A0A6N2AXG9_SOLCI</name>
<dbReference type="EMBL" id="RXGB01005838">
    <property type="protein sequence ID" value="TMW87235.1"/>
    <property type="molecule type" value="Genomic_DNA"/>
</dbReference>
<dbReference type="GO" id="GO:0006397">
    <property type="term" value="P:mRNA processing"/>
    <property type="evidence" value="ECO:0007669"/>
    <property type="project" value="InterPro"/>
</dbReference>
<reference evidence="1" key="1">
    <citation type="submission" date="2019-05" db="EMBL/GenBank/DDBJ databases">
        <title>The de novo reference genome and transcriptome assemblies of the wild tomato species Solanum chilense.</title>
        <authorList>
            <person name="Stam R."/>
            <person name="Nosenko T."/>
            <person name="Hoerger A.C."/>
            <person name="Stephan W."/>
            <person name="Seidel M.A."/>
            <person name="Kuhn J.M.M."/>
            <person name="Haberer G."/>
            <person name="Tellier A."/>
        </authorList>
    </citation>
    <scope>NUCLEOTIDE SEQUENCE</scope>
    <source>
        <tissue evidence="1">Mature leaves</tissue>
    </source>
</reference>
<accession>A0A6N2AXG9</accession>
<dbReference type="GO" id="GO:0005634">
    <property type="term" value="C:nucleus"/>
    <property type="evidence" value="ECO:0007669"/>
    <property type="project" value="InterPro"/>
</dbReference>
<dbReference type="AlphaFoldDB" id="A0A6N2AXG9"/>
<proteinExistence type="predicted"/>
<evidence type="ECO:0008006" key="2">
    <source>
        <dbReference type="Google" id="ProtNLM"/>
    </source>
</evidence>
<comment type="caution">
    <text evidence="1">The sequence shown here is derived from an EMBL/GenBank/DDBJ whole genome shotgun (WGS) entry which is preliminary data.</text>
</comment>
<feature type="non-terminal residue" evidence="1">
    <location>
        <position position="1"/>
    </location>
</feature>
<organism evidence="1">
    <name type="scientific">Solanum chilense</name>
    <name type="common">Tomato</name>
    <name type="synonym">Lycopersicon chilense</name>
    <dbReference type="NCBI Taxonomy" id="4083"/>
    <lineage>
        <taxon>Eukaryota</taxon>
        <taxon>Viridiplantae</taxon>
        <taxon>Streptophyta</taxon>
        <taxon>Embryophyta</taxon>
        <taxon>Tracheophyta</taxon>
        <taxon>Spermatophyta</taxon>
        <taxon>Magnoliopsida</taxon>
        <taxon>eudicotyledons</taxon>
        <taxon>Gunneridae</taxon>
        <taxon>Pentapetalae</taxon>
        <taxon>asterids</taxon>
        <taxon>lamiids</taxon>
        <taxon>Solanales</taxon>
        <taxon>Solanaceae</taxon>
        <taxon>Solanoideae</taxon>
        <taxon>Solaneae</taxon>
        <taxon>Solanum</taxon>
        <taxon>Solanum subgen. Lycopersicon</taxon>
    </lineage>
</organism>
<dbReference type="PANTHER" id="PTHR48036">
    <property type="entry name" value="SPLICING FACTOR (PAD-1), PUTATIVE (AFU_ORTHOLOGUE AFUA_1G15810)-RELATED"/>
    <property type="match status" value="1"/>
</dbReference>